<evidence type="ECO:0000313" key="2">
    <source>
        <dbReference type="Proteomes" id="UP000681722"/>
    </source>
</evidence>
<reference evidence="1" key="1">
    <citation type="submission" date="2021-02" db="EMBL/GenBank/DDBJ databases">
        <authorList>
            <person name="Nowell W R."/>
        </authorList>
    </citation>
    <scope>NUCLEOTIDE SEQUENCE</scope>
</reference>
<comment type="caution">
    <text evidence="1">The sequence shown here is derived from an EMBL/GenBank/DDBJ whole genome shotgun (WGS) entry which is preliminary data.</text>
</comment>
<dbReference type="Proteomes" id="UP000681722">
    <property type="component" value="Unassembled WGS sequence"/>
</dbReference>
<name>A0A8S2QQ61_9BILA</name>
<protein>
    <submittedName>
        <fullName evidence="1">Uncharacterized protein</fullName>
    </submittedName>
</protein>
<dbReference type="EMBL" id="CAJOBC010036458">
    <property type="protein sequence ID" value="CAF4119213.1"/>
    <property type="molecule type" value="Genomic_DNA"/>
</dbReference>
<accession>A0A8S2QQ61</accession>
<sequence>CLSGMLVFQVQAILNFFLRVRPVSNTRCFVSLRNTYLQTFAEDSFDS</sequence>
<proteinExistence type="predicted"/>
<evidence type="ECO:0000313" key="1">
    <source>
        <dbReference type="EMBL" id="CAF4119213.1"/>
    </source>
</evidence>
<feature type="non-terminal residue" evidence="1">
    <location>
        <position position="1"/>
    </location>
</feature>
<dbReference type="AlphaFoldDB" id="A0A8S2QQ61"/>
<gene>
    <name evidence="1" type="ORF">SRO942_LOCUS28920</name>
</gene>
<organism evidence="1 2">
    <name type="scientific">Didymodactylos carnosus</name>
    <dbReference type="NCBI Taxonomy" id="1234261"/>
    <lineage>
        <taxon>Eukaryota</taxon>
        <taxon>Metazoa</taxon>
        <taxon>Spiralia</taxon>
        <taxon>Gnathifera</taxon>
        <taxon>Rotifera</taxon>
        <taxon>Eurotatoria</taxon>
        <taxon>Bdelloidea</taxon>
        <taxon>Philodinida</taxon>
        <taxon>Philodinidae</taxon>
        <taxon>Didymodactylos</taxon>
    </lineage>
</organism>